<dbReference type="Gene3D" id="1.20.1050.10">
    <property type="match status" value="1"/>
</dbReference>
<evidence type="ECO:0000259" key="2">
    <source>
        <dbReference type="PROSITE" id="PS50405"/>
    </source>
</evidence>
<organism evidence="3 4">
    <name type="scientific">Oldenlandia corymbosa var. corymbosa</name>
    <dbReference type="NCBI Taxonomy" id="529605"/>
    <lineage>
        <taxon>Eukaryota</taxon>
        <taxon>Viridiplantae</taxon>
        <taxon>Streptophyta</taxon>
        <taxon>Embryophyta</taxon>
        <taxon>Tracheophyta</taxon>
        <taxon>Spermatophyta</taxon>
        <taxon>Magnoliopsida</taxon>
        <taxon>eudicotyledons</taxon>
        <taxon>Gunneridae</taxon>
        <taxon>Pentapetalae</taxon>
        <taxon>asterids</taxon>
        <taxon>lamiids</taxon>
        <taxon>Gentianales</taxon>
        <taxon>Rubiaceae</taxon>
        <taxon>Rubioideae</taxon>
        <taxon>Spermacoceae</taxon>
        <taxon>Hedyotis-Oldenlandia complex</taxon>
        <taxon>Oldenlandia</taxon>
    </lineage>
</organism>
<dbReference type="InterPro" id="IPR036249">
    <property type="entry name" value="Thioredoxin-like_sf"/>
</dbReference>
<sequence length="267" mass="31722">MQLYHHPYSLDSQKVRLALEERGVDYTSHRLNPITGKNLDSFYFRLNPSAKLPFFQNGAHTIFETIEIIKYIDRIAMVSSGGHNFTPASQEVMEWMNKIQEWNPKYFTLSHIPVKYRTFVSKFLRRVIIARMAESPDLASAYHRKLREAYETEEKLRDAEVVSRSEEHLARLLDEVESKLSESTYLTGDEFSLADVMLIPVLARLSLLDLEETYIISRPNIAEYWFMVKQRPSYKKVIGRYFDGWRRQNMLIKTWCYLRVRTMLRRY</sequence>
<dbReference type="EMBL" id="OX459125">
    <property type="protein sequence ID" value="CAI9115514.1"/>
    <property type="molecule type" value="Genomic_DNA"/>
</dbReference>
<dbReference type="PANTHER" id="PTHR45374:SF1">
    <property type="entry name" value="GLUTATHIONE S-TRANSFERASE TCHQD"/>
    <property type="match status" value="1"/>
</dbReference>
<dbReference type="InterPro" id="IPR010987">
    <property type="entry name" value="Glutathione-S-Trfase_C-like"/>
</dbReference>
<evidence type="ECO:0000313" key="4">
    <source>
        <dbReference type="Proteomes" id="UP001161247"/>
    </source>
</evidence>
<dbReference type="SUPFAM" id="SSF52833">
    <property type="entry name" value="Thioredoxin-like"/>
    <property type="match status" value="1"/>
</dbReference>
<dbReference type="Pfam" id="PF02798">
    <property type="entry name" value="GST_N"/>
    <property type="match status" value="1"/>
</dbReference>
<dbReference type="InterPro" id="IPR036282">
    <property type="entry name" value="Glutathione-S-Trfase_C_sf"/>
</dbReference>
<dbReference type="CDD" id="cd00570">
    <property type="entry name" value="GST_N_family"/>
    <property type="match status" value="1"/>
</dbReference>
<proteinExistence type="predicted"/>
<dbReference type="InterPro" id="IPR040079">
    <property type="entry name" value="Glutathione_S-Trfase"/>
</dbReference>
<reference evidence="3" key="1">
    <citation type="submission" date="2023-03" db="EMBL/GenBank/DDBJ databases">
        <authorList>
            <person name="Julca I."/>
        </authorList>
    </citation>
    <scope>NUCLEOTIDE SEQUENCE</scope>
</reference>
<dbReference type="PROSITE" id="PS50405">
    <property type="entry name" value="GST_CTER"/>
    <property type="match status" value="1"/>
</dbReference>
<dbReference type="AlphaFoldDB" id="A0AAV1E7H5"/>
<dbReference type="SFLD" id="SFLDS00019">
    <property type="entry name" value="Glutathione_Transferase_(cytos"/>
    <property type="match status" value="1"/>
</dbReference>
<protein>
    <submittedName>
        <fullName evidence="3">OLC1v1016430C1</fullName>
    </submittedName>
</protein>
<accession>A0AAV1E7H5</accession>
<dbReference type="InterPro" id="IPR044617">
    <property type="entry name" value="TCHQD"/>
</dbReference>
<feature type="domain" description="GST N-terminal" evidence="1">
    <location>
        <begin position="1"/>
        <end position="80"/>
    </location>
</feature>
<evidence type="ECO:0000313" key="3">
    <source>
        <dbReference type="EMBL" id="CAI9115514.1"/>
    </source>
</evidence>
<dbReference type="SUPFAM" id="SSF47616">
    <property type="entry name" value="GST C-terminal domain-like"/>
    <property type="match status" value="1"/>
</dbReference>
<dbReference type="SFLD" id="SFLDG00358">
    <property type="entry name" value="Main_(cytGST)"/>
    <property type="match status" value="1"/>
</dbReference>
<dbReference type="PROSITE" id="PS50404">
    <property type="entry name" value="GST_NTER"/>
    <property type="match status" value="1"/>
</dbReference>
<dbReference type="Gene3D" id="3.40.30.10">
    <property type="entry name" value="Glutaredoxin"/>
    <property type="match status" value="1"/>
</dbReference>
<dbReference type="Pfam" id="PF13410">
    <property type="entry name" value="GST_C_2"/>
    <property type="match status" value="1"/>
</dbReference>
<keyword evidence="4" id="KW-1185">Reference proteome</keyword>
<feature type="domain" description="GST C-terminal" evidence="2">
    <location>
        <begin position="118"/>
        <end position="252"/>
    </location>
</feature>
<evidence type="ECO:0000259" key="1">
    <source>
        <dbReference type="PROSITE" id="PS50404"/>
    </source>
</evidence>
<dbReference type="PANTHER" id="PTHR45374">
    <property type="entry name" value="GLUTATHIONE S-TRANSFERASE TCHQD"/>
    <property type="match status" value="1"/>
</dbReference>
<name>A0AAV1E7H5_OLDCO</name>
<dbReference type="Proteomes" id="UP001161247">
    <property type="component" value="Chromosome 8"/>
</dbReference>
<dbReference type="InterPro" id="IPR004045">
    <property type="entry name" value="Glutathione_S-Trfase_N"/>
</dbReference>
<gene>
    <name evidence="3" type="ORF">OLC1_LOCUS22031</name>
</gene>
<dbReference type="GO" id="GO:0004364">
    <property type="term" value="F:glutathione transferase activity"/>
    <property type="evidence" value="ECO:0007669"/>
    <property type="project" value="InterPro"/>
</dbReference>